<evidence type="ECO:0000313" key="7">
    <source>
        <dbReference type="EMBL" id="KAF7289750.1"/>
    </source>
</evidence>
<gene>
    <name evidence="7" type="ORF">MIND_01348600</name>
</gene>
<organism evidence="7 8">
    <name type="scientific">Mycena indigotica</name>
    <dbReference type="NCBI Taxonomy" id="2126181"/>
    <lineage>
        <taxon>Eukaryota</taxon>
        <taxon>Fungi</taxon>
        <taxon>Dikarya</taxon>
        <taxon>Basidiomycota</taxon>
        <taxon>Agaricomycotina</taxon>
        <taxon>Agaricomycetes</taxon>
        <taxon>Agaricomycetidae</taxon>
        <taxon>Agaricales</taxon>
        <taxon>Marasmiineae</taxon>
        <taxon>Mycenaceae</taxon>
        <taxon>Mycena</taxon>
    </lineage>
</organism>
<feature type="domain" description="Helicase ATP-binding" evidence="6">
    <location>
        <begin position="38"/>
        <end position="226"/>
    </location>
</feature>
<dbReference type="Proteomes" id="UP000636479">
    <property type="component" value="Unassembled WGS sequence"/>
</dbReference>
<dbReference type="PROSITE" id="PS51192">
    <property type="entry name" value="HELICASE_ATP_BIND_1"/>
    <property type="match status" value="1"/>
</dbReference>
<comment type="similarity">
    <text evidence="1">Belongs to the helicase family. RecQ subfamily.</text>
</comment>
<dbReference type="SUPFAM" id="SSF52540">
    <property type="entry name" value="P-loop containing nucleoside triphosphate hydrolases"/>
    <property type="match status" value="1"/>
</dbReference>
<dbReference type="OrthoDB" id="10261556at2759"/>
<dbReference type="GO" id="GO:0009378">
    <property type="term" value="F:four-way junction helicase activity"/>
    <property type="evidence" value="ECO:0007669"/>
    <property type="project" value="TreeGrafter"/>
</dbReference>
<comment type="caution">
    <text evidence="7">The sequence shown here is derived from an EMBL/GenBank/DDBJ whole genome shotgun (WGS) entry which is preliminary data.</text>
</comment>
<reference evidence="7" key="1">
    <citation type="submission" date="2020-05" db="EMBL/GenBank/DDBJ databases">
        <title>Mycena genomes resolve the evolution of fungal bioluminescence.</title>
        <authorList>
            <person name="Tsai I.J."/>
        </authorList>
    </citation>
    <scope>NUCLEOTIDE SEQUENCE</scope>
    <source>
        <strain evidence="7">171206Taipei</strain>
    </source>
</reference>
<evidence type="ECO:0000259" key="6">
    <source>
        <dbReference type="PROSITE" id="PS51192"/>
    </source>
</evidence>
<keyword evidence="3" id="KW-0413">Isomerase</keyword>
<dbReference type="GO" id="GO:0016787">
    <property type="term" value="F:hydrolase activity"/>
    <property type="evidence" value="ECO:0007669"/>
    <property type="project" value="UniProtKB-KW"/>
</dbReference>
<proteinExistence type="inferred from homology"/>
<name>A0A8H6S1T7_9AGAR</name>
<dbReference type="Pfam" id="PF00270">
    <property type="entry name" value="DEAD"/>
    <property type="match status" value="1"/>
</dbReference>
<evidence type="ECO:0000256" key="1">
    <source>
        <dbReference type="ARBA" id="ARBA00005446"/>
    </source>
</evidence>
<dbReference type="GO" id="GO:0003677">
    <property type="term" value="F:DNA binding"/>
    <property type="evidence" value="ECO:0007669"/>
    <property type="project" value="UniProtKB-KW"/>
</dbReference>
<evidence type="ECO:0000313" key="8">
    <source>
        <dbReference type="Proteomes" id="UP000636479"/>
    </source>
</evidence>
<dbReference type="RefSeq" id="XP_037213479.1">
    <property type="nucleotide sequence ID" value="XM_037369923.1"/>
</dbReference>
<evidence type="ECO:0000256" key="2">
    <source>
        <dbReference type="ARBA" id="ARBA00023125"/>
    </source>
</evidence>
<evidence type="ECO:0000256" key="4">
    <source>
        <dbReference type="ARBA" id="ARBA00034617"/>
    </source>
</evidence>
<dbReference type="GO" id="GO:0005737">
    <property type="term" value="C:cytoplasm"/>
    <property type="evidence" value="ECO:0007669"/>
    <property type="project" value="TreeGrafter"/>
</dbReference>
<dbReference type="EC" id="5.6.2.4" evidence="5"/>
<sequence>MPFVPVDSIDPQRLKIARETLCSVFNIPSLHPFQEKVGLNVLQGKHTMLDVPTGGGKTLAFWFALFYYWQPGCTDEASNKIVLVIGPLVALLEAQAQLLNSKGIPAIAVTSNTPDLEQALTTKKLGQNQYHVGFLGPEMGLTPLFHEKVLNSIPFTKNIINLIIDEVHCISEWGTNDFRPEYRKIVELAVMIVTCPSSPVGLLFTLTGTTMEPLLPPELEHAIFTLAALLNWQTALPLMLVAQRVRAWVEPFLFRVVRLKESTHALAFLAKIRVNPDVCFHLQHLFLEDTIDGVLDEEIKLLIRRANIHNIGIIYPYAEPEYLQVLSELKIRQLTVNLGDGWSGETVGIGSEHMTSHSVTLRDFSSFAPISALPFLAPAPSPSSPTSFFCSFLHSSLASLGPLAAVGATLSPTGSLWVLALRSW</sequence>
<dbReference type="GO" id="GO:0043138">
    <property type="term" value="F:3'-5' DNA helicase activity"/>
    <property type="evidence" value="ECO:0007669"/>
    <property type="project" value="UniProtKB-EC"/>
</dbReference>
<evidence type="ECO:0000256" key="5">
    <source>
        <dbReference type="ARBA" id="ARBA00034808"/>
    </source>
</evidence>
<protein>
    <recommendedName>
        <fullName evidence="5">DNA 3'-5' helicase</fullName>
        <ecNumber evidence="5">5.6.2.4</ecNumber>
    </recommendedName>
</protein>
<dbReference type="InterPro" id="IPR011545">
    <property type="entry name" value="DEAD/DEAH_box_helicase_dom"/>
</dbReference>
<dbReference type="AlphaFoldDB" id="A0A8H6S1T7"/>
<dbReference type="Gene3D" id="3.40.50.300">
    <property type="entry name" value="P-loop containing nucleotide triphosphate hydrolases"/>
    <property type="match status" value="1"/>
</dbReference>
<dbReference type="PANTHER" id="PTHR13710:SF105">
    <property type="entry name" value="ATP-DEPENDENT DNA HELICASE Q1"/>
    <property type="match status" value="1"/>
</dbReference>
<keyword evidence="2" id="KW-0238">DNA-binding</keyword>
<dbReference type="InterPro" id="IPR027417">
    <property type="entry name" value="P-loop_NTPase"/>
</dbReference>
<dbReference type="InterPro" id="IPR014001">
    <property type="entry name" value="Helicase_ATP-bd"/>
</dbReference>
<dbReference type="GO" id="GO:0006281">
    <property type="term" value="P:DNA repair"/>
    <property type="evidence" value="ECO:0007669"/>
    <property type="project" value="TreeGrafter"/>
</dbReference>
<dbReference type="EMBL" id="JACAZF010000016">
    <property type="protein sequence ID" value="KAF7289750.1"/>
    <property type="molecule type" value="Genomic_DNA"/>
</dbReference>
<evidence type="ECO:0000256" key="3">
    <source>
        <dbReference type="ARBA" id="ARBA00023235"/>
    </source>
</evidence>
<comment type="catalytic activity">
    <reaction evidence="4">
        <text>Couples ATP hydrolysis with the unwinding of duplex DNA by translocating in the 3'-5' direction.</text>
        <dbReference type="EC" id="5.6.2.4"/>
    </reaction>
</comment>
<accession>A0A8H6S1T7</accession>
<dbReference type="PANTHER" id="PTHR13710">
    <property type="entry name" value="DNA HELICASE RECQ FAMILY MEMBER"/>
    <property type="match status" value="1"/>
</dbReference>
<keyword evidence="8" id="KW-1185">Reference proteome</keyword>
<dbReference type="GO" id="GO:0005694">
    <property type="term" value="C:chromosome"/>
    <property type="evidence" value="ECO:0007669"/>
    <property type="project" value="TreeGrafter"/>
</dbReference>
<dbReference type="GO" id="GO:0005524">
    <property type="term" value="F:ATP binding"/>
    <property type="evidence" value="ECO:0007669"/>
    <property type="project" value="InterPro"/>
</dbReference>
<dbReference type="GO" id="GO:0006310">
    <property type="term" value="P:DNA recombination"/>
    <property type="evidence" value="ECO:0007669"/>
    <property type="project" value="TreeGrafter"/>
</dbReference>
<dbReference type="SMART" id="SM00487">
    <property type="entry name" value="DEXDc"/>
    <property type="match status" value="1"/>
</dbReference>
<dbReference type="GeneID" id="59352439"/>
<keyword evidence="7" id="KW-0378">Hydrolase</keyword>